<name>A0A0F9QEG5_9ZZZZ</name>
<gene>
    <name evidence="2" type="ORF">LCGC14_1024590</name>
</gene>
<organism evidence="2">
    <name type="scientific">marine sediment metagenome</name>
    <dbReference type="NCBI Taxonomy" id="412755"/>
    <lineage>
        <taxon>unclassified sequences</taxon>
        <taxon>metagenomes</taxon>
        <taxon>ecological metagenomes</taxon>
    </lineage>
</organism>
<dbReference type="Gene3D" id="3.40.50.150">
    <property type="entry name" value="Vaccinia Virus protein VP39"/>
    <property type="match status" value="1"/>
</dbReference>
<dbReference type="EMBL" id="LAZR01004115">
    <property type="protein sequence ID" value="KKN11636.1"/>
    <property type="molecule type" value="Genomic_DNA"/>
</dbReference>
<dbReference type="InterPro" id="IPR013217">
    <property type="entry name" value="Methyltransf_12"/>
</dbReference>
<dbReference type="CDD" id="cd02440">
    <property type="entry name" value="AdoMet_MTases"/>
    <property type="match status" value="1"/>
</dbReference>
<dbReference type="AlphaFoldDB" id="A0A0F9QEG5"/>
<protein>
    <recommendedName>
        <fullName evidence="1">Methyltransferase type 12 domain-containing protein</fullName>
    </recommendedName>
</protein>
<comment type="caution">
    <text evidence="2">The sequence shown here is derived from an EMBL/GenBank/DDBJ whole genome shotgun (WGS) entry which is preliminary data.</text>
</comment>
<evidence type="ECO:0000259" key="1">
    <source>
        <dbReference type="Pfam" id="PF08242"/>
    </source>
</evidence>
<feature type="non-terminal residue" evidence="2">
    <location>
        <position position="1"/>
    </location>
</feature>
<reference evidence="2" key="1">
    <citation type="journal article" date="2015" name="Nature">
        <title>Complex archaea that bridge the gap between prokaryotes and eukaryotes.</title>
        <authorList>
            <person name="Spang A."/>
            <person name="Saw J.H."/>
            <person name="Jorgensen S.L."/>
            <person name="Zaremba-Niedzwiedzka K."/>
            <person name="Martijn J."/>
            <person name="Lind A.E."/>
            <person name="van Eijk R."/>
            <person name="Schleper C."/>
            <person name="Guy L."/>
            <person name="Ettema T.J."/>
        </authorList>
    </citation>
    <scope>NUCLEOTIDE SEQUENCE</scope>
</reference>
<sequence length="352" mass="41007">QQMKKFAITNMRGFQSVLVFGIGKHLGIFNYLFDKGKSFTDKAKINTVSFTLKELSEKLNLDLNYLDAWLHMSFECGIFEIDESSERTAKTSPHIFDILINRNHRYYVGGTISNFYKIVRYQERILEGFKSGKTGAILDMLPEEYKAGQQSSARVGTLTERLFAKYFIEDKEKLQNGADVLEVGCGYGFNLEIWANKYRKANFVGIDVDPNGIKHAKMLVDGYNWSDRVIVDEIPLEKYVQMTDKKFDFILLNQVLHEMVPDKNYRLGALKNIYNLLKNDGLLILCESIIGDSFAPKKEFQLYDIMHKWLEFSFGAYFYDEFELKELIKTARFKNIKLIKERGSYFWAVRKQ</sequence>
<proteinExistence type="predicted"/>
<dbReference type="InterPro" id="IPR029063">
    <property type="entry name" value="SAM-dependent_MTases_sf"/>
</dbReference>
<dbReference type="InterPro" id="IPR053173">
    <property type="entry name" value="SAM-binding_MTase"/>
</dbReference>
<evidence type="ECO:0000313" key="2">
    <source>
        <dbReference type="EMBL" id="KKN11636.1"/>
    </source>
</evidence>
<dbReference type="PANTHER" id="PTHR45128">
    <property type="entry name" value="METHYLTRANSFERASE TYPE 11"/>
    <property type="match status" value="1"/>
</dbReference>
<dbReference type="Pfam" id="PF08242">
    <property type="entry name" value="Methyltransf_12"/>
    <property type="match status" value="1"/>
</dbReference>
<feature type="domain" description="Methyltransferase type 12" evidence="1">
    <location>
        <begin position="181"/>
        <end position="283"/>
    </location>
</feature>
<accession>A0A0F9QEG5</accession>
<dbReference type="SUPFAM" id="SSF53335">
    <property type="entry name" value="S-adenosyl-L-methionine-dependent methyltransferases"/>
    <property type="match status" value="1"/>
</dbReference>